<keyword evidence="6" id="KW-1185">Reference proteome</keyword>
<dbReference type="EMBL" id="RYZW01000093">
    <property type="protein sequence ID" value="TDZ49555.1"/>
    <property type="molecule type" value="Genomic_DNA"/>
</dbReference>
<dbReference type="GO" id="GO:0006874">
    <property type="term" value="P:intracellular calcium ion homeostasis"/>
    <property type="evidence" value="ECO:0007669"/>
    <property type="project" value="TreeGrafter"/>
</dbReference>
<organism evidence="5 6">
    <name type="scientific">Colletotrichum trifolii</name>
    <dbReference type="NCBI Taxonomy" id="5466"/>
    <lineage>
        <taxon>Eukaryota</taxon>
        <taxon>Fungi</taxon>
        <taxon>Dikarya</taxon>
        <taxon>Ascomycota</taxon>
        <taxon>Pezizomycotina</taxon>
        <taxon>Sordariomycetes</taxon>
        <taxon>Hypocreomycetidae</taxon>
        <taxon>Glomerellales</taxon>
        <taxon>Glomerellaceae</taxon>
        <taxon>Colletotrichum</taxon>
        <taxon>Colletotrichum orbiculare species complex</taxon>
    </lineage>
</organism>
<accession>A0A4R8R0I2</accession>
<comment type="caution">
    <text evidence="5">The sequence shown here is derived from an EMBL/GenBank/DDBJ whole genome shotgun (WGS) entry which is preliminary data.</text>
</comment>
<feature type="transmembrane region" description="Helical" evidence="2">
    <location>
        <begin position="344"/>
        <end position="366"/>
    </location>
</feature>
<dbReference type="Proteomes" id="UP000295703">
    <property type="component" value="Unassembled WGS sequence"/>
</dbReference>
<keyword evidence="2" id="KW-1133">Transmembrane helix</keyword>
<evidence type="ECO:0000256" key="1">
    <source>
        <dbReference type="SAM" id="MobiDB-lite"/>
    </source>
</evidence>
<evidence type="ECO:0000259" key="4">
    <source>
        <dbReference type="Pfam" id="PF25886"/>
    </source>
</evidence>
<feature type="transmembrane region" description="Helical" evidence="2">
    <location>
        <begin position="76"/>
        <end position="96"/>
    </location>
</feature>
<feature type="transmembrane region" description="Helical" evidence="2">
    <location>
        <begin position="372"/>
        <end position="400"/>
    </location>
</feature>
<gene>
    <name evidence="5" type="primary">msy2</name>
    <name evidence="5" type="ORF">CTRI78_v008045</name>
</gene>
<proteinExistence type="predicted"/>
<evidence type="ECO:0000313" key="6">
    <source>
        <dbReference type="Proteomes" id="UP000295703"/>
    </source>
</evidence>
<evidence type="ECO:0000313" key="5">
    <source>
        <dbReference type="EMBL" id="TDZ49555.1"/>
    </source>
</evidence>
<dbReference type="Pfam" id="PF25886">
    <property type="entry name" value="Msy1"/>
    <property type="match status" value="1"/>
</dbReference>
<sequence>MIALSSDAEAAAEDPAESTQEKQYRNLVFYICLWLEVTWISAVFSDLLGLSLPYLFRFVARYTNSAQQRYWRVLKFLRRPIAFLGTTLVTFIFFAACISENELLAVNANKSPDDFGWDDAIAYVLQIATLWVVFYALEKVMISYVTVHYHYRGNNSKLARTKHLHNALITLYDASTYLHPPHRGMFEEEDTLIRNAKGDAYGSGRVRVTSYLARLGIDGYKMTSLFGNFISDDPQAHWLRPASTYSTIERAWANPVSAEALARRIWLSLAAEGRPGLTADDIGEVLGPYRKDEAVAIFKTLKDDSSSDIRIEEFIGIVTDGGKTRHDIYRNMDSMDHCLNTFDWFCLLILAAVMIFFILVSFVPVIKTIQTVLASVAIGLSVAMGRTFTRVILGIFFVFFDHPFDIGDVVNVYNPGSTVGTMCAVKRQSLLYTVFRRLDNGCDLQIATDRLSQKRIENFTRCGLNRQGLSIFVDFRTGFKDVVRLRTILEDFLAQNSRDYVPDSLGLNVVSLHELNKMELRLAFTHRNNWSDENLRSQRSNKFHCALVAACRAIPLYKPGGMLPAAGENGNPTYTVNLAATTELTENIKKEKDRRQGLRWDNLLQDVRPDLGPDPGRPETNGSGEINTTKQAGLTEEEAYLKLARLAALSRRAGMSTSVDVPVLATGLRQTMRSSM</sequence>
<dbReference type="PANTHER" id="PTHR31323">
    <property type="entry name" value="MECHANOSENSITIVE ION CHANNEL PROTEIN MSY2"/>
    <property type="match status" value="1"/>
</dbReference>
<name>A0A4R8R0I2_COLTR</name>
<feature type="transmembrane region" description="Helical" evidence="2">
    <location>
        <begin position="120"/>
        <end position="137"/>
    </location>
</feature>
<feature type="compositionally biased region" description="Polar residues" evidence="1">
    <location>
        <begin position="620"/>
        <end position="632"/>
    </location>
</feature>
<keyword evidence="2" id="KW-0812">Transmembrane</keyword>
<dbReference type="InterPro" id="IPR058650">
    <property type="entry name" value="Msy1/2-like"/>
</dbReference>
<feature type="region of interest" description="Disordered" evidence="1">
    <location>
        <begin position="605"/>
        <end position="632"/>
    </location>
</feature>
<dbReference type="GO" id="GO:0005262">
    <property type="term" value="F:calcium channel activity"/>
    <property type="evidence" value="ECO:0007669"/>
    <property type="project" value="TreeGrafter"/>
</dbReference>
<protein>
    <submittedName>
        <fullName evidence="5">Mechanosensitive ion channel protein Msy2</fullName>
    </submittedName>
</protein>
<evidence type="ECO:0000256" key="2">
    <source>
        <dbReference type="SAM" id="Phobius"/>
    </source>
</evidence>
<dbReference type="Pfam" id="PF00924">
    <property type="entry name" value="MS_channel_2nd"/>
    <property type="match status" value="1"/>
</dbReference>
<feature type="domain" description="Mechanosensitive ion channel protein Msy1/2-like transmembrane" evidence="4">
    <location>
        <begin position="22"/>
        <end position="149"/>
    </location>
</feature>
<dbReference type="AlphaFoldDB" id="A0A4R8R0I2"/>
<keyword evidence="2" id="KW-0472">Membrane</keyword>
<feature type="domain" description="Mechanosensitive ion channel MscS" evidence="3">
    <location>
        <begin position="393"/>
        <end position="461"/>
    </location>
</feature>
<feature type="transmembrane region" description="Helical" evidence="2">
    <location>
        <begin position="27"/>
        <end position="56"/>
    </location>
</feature>
<dbReference type="GO" id="GO:0016020">
    <property type="term" value="C:membrane"/>
    <property type="evidence" value="ECO:0007669"/>
    <property type="project" value="InterPro"/>
</dbReference>
<dbReference type="InterPro" id="IPR006685">
    <property type="entry name" value="MscS_channel_2nd"/>
</dbReference>
<dbReference type="PANTHER" id="PTHR31323:SF14">
    <property type="entry name" value="MECHANOSENSITIVE ION CHANNEL PROTEIN MSY2"/>
    <property type="match status" value="1"/>
</dbReference>
<reference evidence="5 6" key="1">
    <citation type="submission" date="2018-12" db="EMBL/GenBank/DDBJ databases">
        <title>Genome sequence and assembly of Colletotrichum trifolii.</title>
        <authorList>
            <person name="Gan P."/>
            <person name="Shirasu K."/>
        </authorList>
    </citation>
    <scope>NUCLEOTIDE SEQUENCE [LARGE SCALE GENOMIC DNA]</scope>
    <source>
        <strain evidence="5 6">543-2</strain>
    </source>
</reference>
<evidence type="ECO:0000259" key="3">
    <source>
        <dbReference type="Pfam" id="PF00924"/>
    </source>
</evidence>